<dbReference type="InterPro" id="IPR004013">
    <property type="entry name" value="PHP_dom"/>
</dbReference>
<evidence type="ECO:0000256" key="7">
    <source>
        <dbReference type="ARBA" id="ARBA00023204"/>
    </source>
</evidence>
<keyword evidence="3 9" id="KW-0548">Nucleotidyltransferase</keyword>
<dbReference type="GO" id="GO:0006281">
    <property type="term" value="P:DNA repair"/>
    <property type="evidence" value="ECO:0007669"/>
    <property type="project" value="UniProtKB-UniRule"/>
</dbReference>
<evidence type="ECO:0000256" key="8">
    <source>
        <dbReference type="ARBA" id="ARBA00049244"/>
    </source>
</evidence>
<sequence length="1047" mass="116436">MNAHAELSARSNFSFLAATPDPERLVAVAAERGYAAIAICDECSLAGVVRAQQGWRALPEAGRPRLIIGTRLVLEEGDELVLLAASRAGYAAISQLITRGRRAATKGEYRLERADVLEGLVDGPVDDMGAGVRVIWQVPAGESRSPNWLLAGGIRPWLGVVAWLDGLDGHRAAHARAWATAHGLPITALGDTLMAEREEKPLLDVVTALRHRVTVMEAADRLPSNAERHLRPVAALASLFPAEWRAEALRLADSCHFSLDELSYEYPLDDIPDGVTGAEQLRRLTLEGAAVRWPEGIPERVSAQIERELGIIEAMAFEPYFLTVHDIVRFARSRGILCQGRGSAANSAVCFALGITAVNPAESSMLFERFISRERAEPPDIDVDFEHHRREEVMQYLYRRYGRDRAALAATVIRYRRKSALRDAARALGVGEDLTERVNEQLAWWDREVSDEKLAAAGVDGNLRQIRWWLSIARQLTGMPRHLSQHVGGFVIARGQLADLVPVENASMADRTVIQWDKDDLDAVGLMKIDVLALGMLSAVRRALELVNHHRHRDLALWSIPREDAATFEMISRADTVGVFQIESRAQMSMLPRLKPRSFYDLVIEIAIVRPGPIQGEMVHPYLKRRQGLEREEYPNEDIRRVLGRTLGVPIFQEQVIELAMVAAGFSAGEADQLRRALGAWRKRGTLEDFRKKLYDGMTARGFAPEFADRVYRQILGFGEYGFPESHSASFAVIAYASAWLKCHEPVAFYCALLNSQPMGFYGPSQLVQDARRHGVVVRPPCVVASRDESTLEARGDESRAGKGGAVETHALRLGLGRIHGLSAAGIERLLAARDEMPFRDVADCVRRARLDARDRRALAHAGAFAALEANRYAAQWSASGIPADMELEAGLPADRPVADSAIDLPAPNRAETIVADYRRLGLSLNGHPLGLLRERLRRLRLRRSDELKTRHDGAHTRYCGLVTMRQRPGTAKGTVFLTLEDEVGTVNVIVWPDRVAEYRQVVVNARLLEVRGQWRQREGVAHLVARMLVDHSEWLGELPTRSRDFH</sequence>
<dbReference type="InterPro" id="IPR004805">
    <property type="entry name" value="DnaE2/DnaE/PolC"/>
</dbReference>
<feature type="domain" description="DNA polymerase helix-hairpin-helix motif" evidence="12">
    <location>
        <begin position="775"/>
        <end position="873"/>
    </location>
</feature>
<dbReference type="KEGG" id="ghl:GM160_08600"/>
<reference evidence="14 15" key="1">
    <citation type="submission" date="2019-11" db="EMBL/GenBank/DDBJ databases">
        <authorList>
            <person name="Zhang J."/>
            <person name="Sun C."/>
        </authorList>
    </citation>
    <scope>NUCLEOTIDE SEQUENCE [LARGE SCALE GENOMIC DNA]</scope>
    <source>
        <strain evidence="15">sp2</strain>
    </source>
</reference>
<dbReference type="GO" id="GO:0008408">
    <property type="term" value="F:3'-5' exonuclease activity"/>
    <property type="evidence" value="ECO:0007669"/>
    <property type="project" value="InterPro"/>
</dbReference>
<dbReference type="PANTHER" id="PTHR32294:SF4">
    <property type="entry name" value="ERROR-PRONE DNA POLYMERASE"/>
    <property type="match status" value="1"/>
</dbReference>
<comment type="catalytic activity">
    <reaction evidence="8 9">
        <text>DNA(n) + a 2'-deoxyribonucleoside 5'-triphosphate = DNA(n+1) + diphosphate</text>
        <dbReference type="Rhea" id="RHEA:22508"/>
        <dbReference type="Rhea" id="RHEA-COMP:17339"/>
        <dbReference type="Rhea" id="RHEA-COMP:17340"/>
        <dbReference type="ChEBI" id="CHEBI:33019"/>
        <dbReference type="ChEBI" id="CHEBI:61560"/>
        <dbReference type="ChEBI" id="CHEBI:173112"/>
        <dbReference type="EC" id="2.7.7.7"/>
    </reaction>
</comment>
<comment type="subcellular location">
    <subcellularLocation>
        <location evidence="9">Cytoplasm</location>
    </subcellularLocation>
</comment>
<evidence type="ECO:0000313" key="14">
    <source>
        <dbReference type="EMBL" id="QGT78948.1"/>
    </source>
</evidence>
<dbReference type="InterPro" id="IPR023073">
    <property type="entry name" value="DnaE2"/>
</dbReference>
<dbReference type="NCBIfam" id="NF004225">
    <property type="entry name" value="PRK05672.1"/>
    <property type="match status" value="1"/>
</dbReference>
<dbReference type="InterPro" id="IPR040982">
    <property type="entry name" value="DNA_pol3_finger"/>
</dbReference>
<dbReference type="AlphaFoldDB" id="A0A6I6D230"/>
<dbReference type="Pfam" id="PF07733">
    <property type="entry name" value="DNA_pol3_alpha"/>
    <property type="match status" value="1"/>
</dbReference>
<dbReference type="EC" id="2.7.7.7" evidence="9"/>
<dbReference type="GO" id="GO:0005737">
    <property type="term" value="C:cytoplasm"/>
    <property type="evidence" value="ECO:0007669"/>
    <property type="project" value="UniProtKB-SubCell"/>
</dbReference>
<keyword evidence="5 9" id="KW-0227">DNA damage</keyword>
<evidence type="ECO:0000259" key="12">
    <source>
        <dbReference type="Pfam" id="PF14579"/>
    </source>
</evidence>
<evidence type="ECO:0000256" key="4">
    <source>
        <dbReference type="ARBA" id="ARBA00022705"/>
    </source>
</evidence>
<dbReference type="GO" id="GO:0003887">
    <property type="term" value="F:DNA-directed DNA polymerase activity"/>
    <property type="evidence" value="ECO:0007669"/>
    <property type="project" value="UniProtKB-UniRule"/>
</dbReference>
<keyword evidence="6 9" id="KW-0239">DNA-directed DNA polymerase</keyword>
<evidence type="ECO:0000259" key="13">
    <source>
        <dbReference type="Pfam" id="PF17657"/>
    </source>
</evidence>
<evidence type="ECO:0000256" key="6">
    <source>
        <dbReference type="ARBA" id="ARBA00022932"/>
    </source>
</evidence>
<evidence type="ECO:0000256" key="1">
    <source>
        <dbReference type="ARBA" id="ARBA00022490"/>
    </source>
</evidence>
<protein>
    <recommendedName>
        <fullName evidence="9">Error-prone DNA polymerase</fullName>
        <ecNumber evidence="9">2.7.7.7</ecNumber>
    </recommendedName>
</protein>
<evidence type="ECO:0000256" key="3">
    <source>
        <dbReference type="ARBA" id="ARBA00022695"/>
    </source>
</evidence>
<dbReference type="EMBL" id="CP046415">
    <property type="protein sequence ID" value="QGT78948.1"/>
    <property type="molecule type" value="Genomic_DNA"/>
</dbReference>
<evidence type="ECO:0000256" key="2">
    <source>
        <dbReference type="ARBA" id="ARBA00022679"/>
    </source>
</evidence>
<feature type="domain" description="PHP" evidence="10">
    <location>
        <begin position="9"/>
        <end position="113"/>
    </location>
</feature>
<accession>A0A6I6D230</accession>
<dbReference type="Pfam" id="PF02811">
    <property type="entry name" value="PHP"/>
    <property type="match status" value="1"/>
</dbReference>
<dbReference type="Proteomes" id="UP000427716">
    <property type="component" value="Chromosome"/>
</dbReference>
<dbReference type="PANTHER" id="PTHR32294">
    <property type="entry name" value="DNA POLYMERASE III SUBUNIT ALPHA"/>
    <property type="match status" value="1"/>
</dbReference>
<dbReference type="RefSeq" id="WP_156574588.1">
    <property type="nucleotide sequence ID" value="NZ_CP046415.1"/>
</dbReference>
<keyword evidence="1 9" id="KW-0963">Cytoplasm</keyword>
<gene>
    <name evidence="14" type="primary">dnaE</name>
    <name evidence="9" type="synonym">dnaE2</name>
    <name evidence="14" type="ORF">GM160_08600</name>
</gene>
<dbReference type="CDD" id="cd04485">
    <property type="entry name" value="DnaE_OBF"/>
    <property type="match status" value="1"/>
</dbReference>
<evidence type="ECO:0000313" key="15">
    <source>
        <dbReference type="Proteomes" id="UP000427716"/>
    </source>
</evidence>
<feature type="domain" description="Bacterial DNA polymerase III alpha subunit NTPase" evidence="11">
    <location>
        <begin position="280"/>
        <end position="533"/>
    </location>
</feature>
<evidence type="ECO:0000256" key="5">
    <source>
        <dbReference type="ARBA" id="ARBA00022763"/>
    </source>
</evidence>
<comment type="function">
    <text evidence="9">DNA polymerase involved in damage-induced mutagenesis and translesion synthesis (TLS). It is not the major replicative DNA polymerase.</text>
</comment>
<dbReference type="Pfam" id="PF17657">
    <property type="entry name" value="DNA_pol3_finger"/>
    <property type="match status" value="1"/>
</dbReference>
<dbReference type="Pfam" id="PF14579">
    <property type="entry name" value="HHH_6"/>
    <property type="match status" value="1"/>
</dbReference>
<dbReference type="InterPro" id="IPR029460">
    <property type="entry name" value="DNAPol_HHH"/>
</dbReference>
<keyword evidence="4 9" id="KW-0235">DNA replication</keyword>
<dbReference type="Gene3D" id="3.20.20.140">
    <property type="entry name" value="Metal-dependent hydrolases"/>
    <property type="match status" value="2"/>
</dbReference>
<keyword evidence="15" id="KW-1185">Reference proteome</keyword>
<dbReference type="InterPro" id="IPR011708">
    <property type="entry name" value="DNA_pol3_alpha_NTPase_dom"/>
</dbReference>
<organism evidence="14 15">
    <name type="scientific">Guyparkeria halophila</name>
    <dbReference type="NCBI Taxonomy" id="47960"/>
    <lineage>
        <taxon>Bacteria</taxon>
        <taxon>Pseudomonadati</taxon>
        <taxon>Pseudomonadota</taxon>
        <taxon>Gammaproteobacteria</taxon>
        <taxon>Chromatiales</taxon>
        <taxon>Thioalkalibacteraceae</taxon>
        <taxon>Guyparkeria</taxon>
    </lineage>
</organism>
<comment type="similarity">
    <text evidence="9">Belongs to the DNA polymerase type-C family. DnaE2 subfamily.</text>
</comment>
<proteinExistence type="inferred from homology"/>
<evidence type="ECO:0000259" key="11">
    <source>
        <dbReference type="Pfam" id="PF07733"/>
    </source>
</evidence>
<dbReference type="HAMAP" id="MF_01902">
    <property type="entry name" value="DNApol_error_prone"/>
    <property type="match status" value="1"/>
</dbReference>
<keyword evidence="2 9" id="KW-0808">Transferase</keyword>
<dbReference type="GO" id="GO:0006260">
    <property type="term" value="P:DNA replication"/>
    <property type="evidence" value="ECO:0007669"/>
    <property type="project" value="UniProtKB-KW"/>
</dbReference>
<name>A0A6I6D230_9GAMM</name>
<evidence type="ECO:0000259" key="10">
    <source>
        <dbReference type="Pfam" id="PF02811"/>
    </source>
</evidence>
<evidence type="ECO:0000256" key="9">
    <source>
        <dbReference type="HAMAP-Rule" id="MF_01902"/>
    </source>
</evidence>
<dbReference type="Gene3D" id="1.10.150.870">
    <property type="match status" value="1"/>
</dbReference>
<feature type="domain" description="DNA polymerase III alpha subunit finger" evidence="13">
    <location>
        <begin position="536"/>
        <end position="701"/>
    </location>
</feature>
<dbReference type="NCBIfam" id="TIGR00594">
    <property type="entry name" value="polc"/>
    <property type="match status" value="1"/>
</dbReference>
<keyword evidence="7 9" id="KW-0234">DNA repair</keyword>